<comment type="subcellular location">
    <subcellularLocation>
        <location evidence="1">Membrane</location>
        <topology evidence="1">Multi-pass membrane protein</topology>
    </subcellularLocation>
</comment>
<protein>
    <submittedName>
        <fullName evidence="8">Cytochrome C biogenesis protein ResB</fullName>
    </submittedName>
</protein>
<feature type="transmembrane region" description="Helical" evidence="6">
    <location>
        <begin position="44"/>
        <end position="70"/>
    </location>
</feature>
<keyword evidence="4 6" id="KW-1133">Transmembrane helix</keyword>
<keyword evidence="5 6" id="KW-0472">Membrane</keyword>
<proteinExistence type="inferred from homology"/>
<dbReference type="Proteomes" id="UP000027665">
    <property type="component" value="Unassembled WGS sequence"/>
</dbReference>
<dbReference type="InterPro" id="IPR003834">
    <property type="entry name" value="Cyt_c_assmbl_TM_dom"/>
</dbReference>
<evidence type="ECO:0000313" key="8">
    <source>
        <dbReference type="EMBL" id="KEJ93528.1"/>
    </source>
</evidence>
<dbReference type="GeneID" id="90982418"/>
<comment type="similarity">
    <text evidence="2">Belongs to the DsbD family.</text>
</comment>
<evidence type="ECO:0000256" key="4">
    <source>
        <dbReference type="ARBA" id="ARBA00022989"/>
    </source>
</evidence>
<feature type="transmembrane region" description="Helical" evidence="6">
    <location>
        <begin position="153"/>
        <end position="178"/>
    </location>
</feature>
<organism evidence="8 9">
    <name type="scientific">Synergistes jonesii</name>
    <dbReference type="NCBI Taxonomy" id="2754"/>
    <lineage>
        <taxon>Bacteria</taxon>
        <taxon>Thermotogati</taxon>
        <taxon>Synergistota</taxon>
        <taxon>Synergistia</taxon>
        <taxon>Synergistales</taxon>
        <taxon>Synergistaceae</taxon>
        <taxon>Synergistes</taxon>
    </lineage>
</organism>
<evidence type="ECO:0000313" key="9">
    <source>
        <dbReference type="Proteomes" id="UP000027665"/>
    </source>
</evidence>
<evidence type="ECO:0000256" key="5">
    <source>
        <dbReference type="ARBA" id="ARBA00023136"/>
    </source>
</evidence>
<name>A0A073IT96_9BACT</name>
<evidence type="ECO:0000256" key="2">
    <source>
        <dbReference type="ARBA" id="ARBA00006143"/>
    </source>
</evidence>
<feature type="transmembrane region" description="Helical" evidence="6">
    <location>
        <begin position="122"/>
        <end position="147"/>
    </location>
</feature>
<dbReference type="eggNOG" id="COG0785">
    <property type="taxonomic scope" value="Bacteria"/>
</dbReference>
<feature type="domain" description="Cytochrome C biogenesis protein transmembrane" evidence="7">
    <location>
        <begin position="5"/>
        <end position="210"/>
    </location>
</feature>
<accession>A0A073IT96</accession>
<dbReference type="STRING" id="2754.EH55_01785"/>
<evidence type="ECO:0000259" key="7">
    <source>
        <dbReference type="Pfam" id="PF02683"/>
    </source>
</evidence>
<keyword evidence="9" id="KW-1185">Reference proteome</keyword>
<comment type="caution">
    <text evidence="8">The sequence shown here is derived from an EMBL/GenBank/DDBJ whole genome shotgun (WGS) entry which is preliminary data.</text>
</comment>
<dbReference type="PANTHER" id="PTHR31272">
    <property type="entry name" value="CYTOCHROME C-TYPE BIOGENESIS PROTEIN HI_1454-RELATED"/>
    <property type="match status" value="1"/>
</dbReference>
<dbReference type="AlphaFoldDB" id="A0A073IT96"/>
<dbReference type="Pfam" id="PF02683">
    <property type="entry name" value="DsbD_TM"/>
    <property type="match status" value="1"/>
</dbReference>
<dbReference type="GO" id="GO:0016020">
    <property type="term" value="C:membrane"/>
    <property type="evidence" value="ECO:0007669"/>
    <property type="project" value="UniProtKB-SubCell"/>
</dbReference>
<evidence type="ECO:0000256" key="6">
    <source>
        <dbReference type="SAM" id="Phobius"/>
    </source>
</evidence>
<dbReference type="EMBL" id="JMKI01000002">
    <property type="protein sequence ID" value="KEJ93528.1"/>
    <property type="molecule type" value="Genomic_DNA"/>
</dbReference>
<feature type="transmembrane region" description="Helical" evidence="6">
    <location>
        <begin position="198"/>
        <end position="220"/>
    </location>
</feature>
<feature type="transmembrane region" description="Helical" evidence="6">
    <location>
        <begin position="12"/>
        <end position="32"/>
    </location>
</feature>
<sequence length="223" mass="23557">MARELPLLFLEGFLAFISPCMLPMLPVYLMYLAAESEGGKRASVANTIGFVAGFSMVFMAMGATATAIGSTLAEHPALLRRVSGAVIALFGLHFLGLLKIGFLDVEKKLGEGTKRGGFTGALLFGGAFSLGWTPCLGPFLASALLLAGNGKTLWQGVFCLFVFSMGLGIPYIIAALLFTRIKGVFQWLRRNGAAIKKISGAVLVAAGIAIATDYFAYWAALFG</sequence>
<evidence type="ECO:0000256" key="3">
    <source>
        <dbReference type="ARBA" id="ARBA00022692"/>
    </source>
</evidence>
<dbReference type="OrthoDB" id="9809733at2"/>
<gene>
    <name evidence="8" type="ORF">EH55_01785</name>
</gene>
<dbReference type="InterPro" id="IPR051790">
    <property type="entry name" value="Cytochrome_c-biogenesis_DsbD"/>
</dbReference>
<keyword evidence="3 6" id="KW-0812">Transmembrane</keyword>
<dbReference type="RefSeq" id="WP_037974014.1">
    <property type="nucleotide sequence ID" value="NZ_JAWRIX010000028.1"/>
</dbReference>
<dbReference type="GO" id="GO:0017004">
    <property type="term" value="P:cytochrome complex assembly"/>
    <property type="evidence" value="ECO:0007669"/>
    <property type="project" value="InterPro"/>
</dbReference>
<reference evidence="8 9" key="1">
    <citation type="submission" date="2014-04" db="EMBL/GenBank/DDBJ databases">
        <title>Draft Genome Sequence of Synergistes jonesii.</title>
        <authorList>
            <person name="Coil D.A."/>
            <person name="Eisen J.A."/>
            <person name="Holland-Moritz H.E."/>
        </authorList>
    </citation>
    <scope>NUCLEOTIDE SEQUENCE [LARGE SCALE GENOMIC DNA]</scope>
    <source>
        <strain evidence="8 9">78-1</strain>
    </source>
</reference>
<feature type="transmembrane region" description="Helical" evidence="6">
    <location>
        <begin position="82"/>
        <end position="102"/>
    </location>
</feature>
<dbReference type="PANTHER" id="PTHR31272:SF4">
    <property type="entry name" value="CYTOCHROME C-TYPE BIOGENESIS PROTEIN HI_1454-RELATED"/>
    <property type="match status" value="1"/>
</dbReference>
<evidence type="ECO:0000256" key="1">
    <source>
        <dbReference type="ARBA" id="ARBA00004141"/>
    </source>
</evidence>